<dbReference type="Pfam" id="PF14420">
    <property type="entry name" value="Clr5"/>
    <property type="match status" value="1"/>
</dbReference>
<feature type="region of interest" description="Disordered" evidence="1">
    <location>
        <begin position="150"/>
        <end position="170"/>
    </location>
</feature>
<protein>
    <recommendedName>
        <fullName evidence="2">Clr5 domain-containing protein</fullName>
    </recommendedName>
</protein>
<dbReference type="Proteomes" id="UP000760494">
    <property type="component" value="Unassembled WGS sequence"/>
</dbReference>
<evidence type="ECO:0000259" key="2">
    <source>
        <dbReference type="Pfam" id="PF14420"/>
    </source>
</evidence>
<dbReference type="EMBL" id="CABFJX010000312">
    <property type="protein sequence ID" value="VTT70912.1"/>
    <property type="molecule type" value="Genomic_DNA"/>
</dbReference>
<feature type="compositionally biased region" description="Polar residues" evidence="1">
    <location>
        <begin position="150"/>
        <end position="163"/>
    </location>
</feature>
<sequence length="662" mass="76083">MAHNRPGESTHSPEEWKDIHPVFRTIYMDHGCSLERTRMILELAYNFFAPEGAFRRQIRQNWRDCATNTKKARGNRTRSKIIKVKLPDFPDYIDELAIGEFLRSINRSLVSRSLRLLPLEPFDGRIRVLLSLDKYIKGFFDSSASRRVQQGNGAVQDANSTENKSLEQKPAVGGRWRRALSLCQEISILPQKKKDIIDFDTFPDEIDTNRAIKEEGIQRMKNIATGILKTKIFTKLEVIENGTTPSDLPTLWSVCRVLRGLSFQLGYFKDSEGLLMRLLLEELWKLYAQITEGPNTEMGRALEHLRNIASEDLKYVACISCLCSARALSSRLKPYDPVVLQVWLDYYQHYDKSSLRKDVFLCHYERAYGEANANQQITRSRTDGEKVLLVLMDYCYVAHYVCHDRALAYRLSSELWNLTGAILAGEQPPKAWSIEVQGMAEAAKIQALVCYIKHEDKLKSREDLKVNKIHKYNLASRQSRRKYRRAVLQDRQMNHVLGYLPPYDPEAQAQIGLQEMFYKLIFSPKLDFQLLATQLQDLLATLLDTKTQAIENLEVAIRLLHNSNDTDCQLLAAGLYDQLASITCACSQDVNSVLQSVKSLFKKANDSPLTEKELSDLKGFLEKEAQARRMQGENHRDSAKDLRRLVMVFDAYIDLDQFISYQ</sequence>
<proteinExistence type="predicted"/>
<evidence type="ECO:0000313" key="4">
    <source>
        <dbReference type="Proteomes" id="UP000760494"/>
    </source>
</evidence>
<reference evidence="3" key="1">
    <citation type="submission" date="2019-05" db="EMBL/GenBank/DDBJ databases">
        <authorList>
            <person name="Piombo E."/>
        </authorList>
    </citation>
    <scope>NUCLEOTIDE SEQUENCE</scope>
    <source>
        <strain evidence="3">C2S</strain>
    </source>
</reference>
<organism evidence="3 4">
    <name type="scientific">Fusarium fujikuroi</name>
    <name type="common">Bakanae and foot rot disease fungus</name>
    <name type="synonym">Gibberella fujikuroi</name>
    <dbReference type="NCBI Taxonomy" id="5127"/>
    <lineage>
        <taxon>Eukaryota</taxon>
        <taxon>Fungi</taxon>
        <taxon>Dikarya</taxon>
        <taxon>Ascomycota</taxon>
        <taxon>Pezizomycotina</taxon>
        <taxon>Sordariomycetes</taxon>
        <taxon>Hypocreomycetidae</taxon>
        <taxon>Hypocreales</taxon>
        <taxon>Nectriaceae</taxon>
        <taxon>Fusarium</taxon>
        <taxon>Fusarium fujikuroi species complex</taxon>
    </lineage>
</organism>
<dbReference type="AlphaFoldDB" id="A0A2H3SP00"/>
<comment type="caution">
    <text evidence="3">The sequence shown here is derived from an EMBL/GenBank/DDBJ whole genome shotgun (WGS) entry which is preliminary data.</text>
</comment>
<dbReference type="OrthoDB" id="5074980at2759"/>
<evidence type="ECO:0000256" key="1">
    <source>
        <dbReference type="SAM" id="MobiDB-lite"/>
    </source>
</evidence>
<dbReference type="InterPro" id="IPR025676">
    <property type="entry name" value="Clr5_dom"/>
</dbReference>
<name>A0A2H3SP00_FUSFU</name>
<feature type="domain" description="Clr5" evidence="2">
    <location>
        <begin position="12"/>
        <end position="62"/>
    </location>
</feature>
<evidence type="ECO:0000313" key="3">
    <source>
        <dbReference type="EMBL" id="VTT70912.1"/>
    </source>
</evidence>
<accession>A0A2H3SP00</accession>
<gene>
    <name evidence="3" type="ORF">C2S_8187</name>
</gene>